<comment type="caution">
    <text evidence="1">The sequence shown here is derived from an EMBL/GenBank/DDBJ whole genome shotgun (WGS) entry which is preliminary data.</text>
</comment>
<dbReference type="PANTHER" id="PTHR47331">
    <property type="entry name" value="PHD-TYPE DOMAIN-CONTAINING PROTEIN"/>
    <property type="match status" value="1"/>
</dbReference>
<dbReference type="Proteomes" id="UP000887116">
    <property type="component" value="Unassembled WGS sequence"/>
</dbReference>
<dbReference type="AlphaFoldDB" id="A0A8X6J165"/>
<sequence>MQLHKWSSNCNELLSKFDVSDGDVSLTIPDETKALGLLWRPQKDTLAFSVCSIEDVSDSSTITKRSVLSATAGIFDPFGLISPVDTKAKQVMQELWILKLDWNDSLPIHLEKKWKRFVKSLAAINNFVVN</sequence>
<organism evidence="1 2">
    <name type="scientific">Trichonephila clavata</name>
    <name type="common">Joro spider</name>
    <name type="synonym">Nephila clavata</name>
    <dbReference type="NCBI Taxonomy" id="2740835"/>
    <lineage>
        <taxon>Eukaryota</taxon>
        <taxon>Metazoa</taxon>
        <taxon>Ecdysozoa</taxon>
        <taxon>Arthropoda</taxon>
        <taxon>Chelicerata</taxon>
        <taxon>Arachnida</taxon>
        <taxon>Araneae</taxon>
        <taxon>Araneomorphae</taxon>
        <taxon>Entelegynae</taxon>
        <taxon>Araneoidea</taxon>
        <taxon>Nephilidae</taxon>
        <taxon>Trichonephila</taxon>
    </lineage>
</organism>
<accession>A0A8X6J165</accession>
<keyword evidence="2" id="KW-1185">Reference proteome</keyword>
<evidence type="ECO:0000313" key="2">
    <source>
        <dbReference type="Proteomes" id="UP000887116"/>
    </source>
</evidence>
<reference evidence="1" key="1">
    <citation type="submission" date="2020-07" db="EMBL/GenBank/DDBJ databases">
        <title>Multicomponent nature underlies the extraordinary mechanical properties of spider dragline silk.</title>
        <authorList>
            <person name="Kono N."/>
            <person name="Nakamura H."/>
            <person name="Mori M."/>
            <person name="Yoshida Y."/>
            <person name="Ohtoshi R."/>
            <person name="Malay A.D."/>
            <person name="Moran D.A.P."/>
            <person name="Tomita M."/>
            <person name="Numata K."/>
            <person name="Arakawa K."/>
        </authorList>
    </citation>
    <scope>NUCLEOTIDE SEQUENCE</scope>
</reference>
<dbReference type="OrthoDB" id="6413980at2759"/>
<protein>
    <submittedName>
        <fullName evidence="1">Uncharacterized protein</fullName>
    </submittedName>
</protein>
<dbReference type="Pfam" id="PF05380">
    <property type="entry name" value="Peptidase_A17"/>
    <property type="match status" value="1"/>
</dbReference>
<name>A0A8X6J165_TRICU</name>
<proteinExistence type="predicted"/>
<dbReference type="EMBL" id="BMAO01007364">
    <property type="protein sequence ID" value="GFR15390.1"/>
    <property type="molecule type" value="Genomic_DNA"/>
</dbReference>
<dbReference type="InterPro" id="IPR008042">
    <property type="entry name" value="Retrotrans_Pao"/>
</dbReference>
<gene>
    <name evidence="1" type="primary">AVEN_243967_1</name>
    <name evidence="1" type="ORF">TNCT_176431</name>
</gene>
<evidence type="ECO:0000313" key="1">
    <source>
        <dbReference type="EMBL" id="GFR15390.1"/>
    </source>
</evidence>